<proteinExistence type="predicted"/>
<dbReference type="EMBL" id="LR798360">
    <property type="protein sequence ID" value="CAB5226415.1"/>
    <property type="molecule type" value="Genomic_DNA"/>
</dbReference>
<name>A0A6J7XF09_9CAUD</name>
<gene>
    <name evidence="1" type="ORF">UFOVP760_191</name>
</gene>
<sequence length="205" mass="23643">MSISYLEELNNLYTRRILIKENVGLGPKTENYEAPIRSCKCGKVEGEDAEECCCMIDKKKIKSEDDIVLARKETQSEYDDYRETGEHPVEKASNMVKQNLYRITKMSAMLYDIIPCDSEIEPWISDKISKAVEGINSALSYKDYEEFKQRVDHDIEIEEKTEQDLYSSIDNGGVDLINKIKEIMQTQPKERVEGAVYSMIKMLEA</sequence>
<reference evidence="1" key="1">
    <citation type="submission" date="2020-05" db="EMBL/GenBank/DDBJ databases">
        <authorList>
            <person name="Chiriac C."/>
            <person name="Salcher M."/>
            <person name="Ghai R."/>
            <person name="Kavagutti S V."/>
        </authorList>
    </citation>
    <scope>NUCLEOTIDE SEQUENCE</scope>
</reference>
<organism evidence="1">
    <name type="scientific">uncultured Caudovirales phage</name>
    <dbReference type="NCBI Taxonomy" id="2100421"/>
    <lineage>
        <taxon>Viruses</taxon>
        <taxon>Duplodnaviria</taxon>
        <taxon>Heunggongvirae</taxon>
        <taxon>Uroviricota</taxon>
        <taxon>Caudoviricetes</taxon>
        <taxon>Peduoviridae</taxon>
        <taxon>Maltschvirus</taxon>
        <taxon>Maltschvirus maltsch</taxon>
    </lineage>
</organism>
<protein>
    <submittedName>
        <fullName evidence="1">Uncharacterized protein</fullName>
    </submittedName>
</protein>
<accession>A0A6J7XF09</accession>
<evidence type="ECO:0000313" key="1">
    <source>
        <dbReference type="EMBL" id="CAB5226415.1"/>
    </source>
</evidence>